<dbReference type="RefSeq" id="WP_068927886.1">
    <property type="nucleotide sequence ID" value="NZ_BMQP01000043.1"/>
</dbReference>
<dbReference type="InterPro" id="IPR011576">
    <property type="entry name" value="Pyridox_Oxase_N"/>
</dbReference>
<dbReference type="AlphaFoldDB" id="A0A8J3S6K6"/>
<evidence type="ECO:0000313" key="2">
    <source>
        <dbReference type="EMBL" id="GIH87675.1"/>
    </source>
</evidence>
<evidence type="ECO:0000313" key="3">
    <source>
        <dbReference type="Proteomes" id="UP000655044"/>
    </source>
</evidence>
<gene>
    <name evidence="2" type="ORF">Pro02_60830</name>
</gene>
<dbReference type="OrthoDB" id="3627463at2"/>
<dbReference type="InterPro" id="IPR012349">
    <property type="entry name" value="Split_barrel_FMN-bd"/>
</dbReference>
<organism evidence="2 3">
    <name type="scientific">Planobispora rosea</name>
    <dbReference type="NCBI Taxonomy" id="35762"/>
    <lineage>
        <taxon>Bacteria</taxon>
        <taxon>Bacillati</taxon>
        <taxon>Actinomycetota</taxon>
        <taxon>Actinomycetes</taxon>
        <taxon>Streptosporangiales</taxon>
        <taxon>Streptosporangiaceae</taxon>
        <taxon>Planobispora</taxon>
    </lineage>
</organism>
<keyword evidence="3" id="KW-1185">Reference proteome</keyword>
<dbReference type="Pfam" id="PF01243">
    <property type="entry name" value="PNPOx_N"/>
    <property type="match status" value="1"/>
</dbReference>
<dbReference type="Proteomes" id="UP000655044">
    <property type="component" value="Unassembled WGS sequence"/>
</dbReference>
<comment type="caution">
    <text evidence="2">The sequence shown here is derived from an EMBL/GenBank/DDBJ whole genome shotgun (WGS) entry which is preliminary data.</text>
</comment>
<protein>
    <recommendedName>
        <fullName evidence="1">Pyridoxamine 5'-phosphate oxidase N-terminal domain-containing protein</fullName>
    </recommendedName>
</protein>
<feature type="domain" description="Pyridoxamine 5'-phosphate oxidase N-terminal" evidence="1">
    <location>
        <begin position="26"/>
        <end position="109"/>
    </location>
</feature>
<evidence type="ECO:0000259" key="1">
    <source>
        <dbReference type="Pfam" id="PF01243"/>
    </source>
</evidence>
<accession>A0A8J3S6K6</accession>
<dbReference type="EMBL" id="BOOI01000065">
    <property type="protein sequence ID" value="GIH87675.1"/>
    <property type="molecule type" value="Genomic_DNA"/>
</dbReference>
<reference evidence="2" key="1">
    <citation type="submission" date="2021-01" db="EMBL/GenBank/DDBJ databases">
        <title>Whole genome shotgun sequence of Planobispora rosea NBRC 15558.</title>
        <authorList>
            <person name="Komaki H."/>
            <person name="Tamura T."/>
        </authorList>
    </citation>
    <scope>NUCLEOTIDE SEQUENCE</scope>
    <source>
        <strain evidence="2">NBRC 15558</strain>
    </source>
</reference>
<proteinExistence type="predicted"/>
<sequence>MTLPPPRSGDERRRDTLARLVHDVDVWVASADGDGDPYMVPLSFLWDDGALILSTSVATPTGRNLRSNGRVRIGLGGTRDVVMIEGAAEVLPLDRMRDGLADAFAEKTGFDPRKSGDDYLYFRIVPTGIQAWREVNELKGRTLMRDGNWLA</sequence>
<dbReference type="SUPFAM" id="SSF50475">
    <property type="entry name" value="FMN-binding split barrel"/>
    <property type="match status" value="1"/>
</dbReference>
<dbReference type="Gene3D" id="2.30.110.10">
    <property type="entry name" value="Electron Transport, Fmn-binding Protein, Chain A"/>
    <property type="match status" value="1"/>
</dbReference>
<name>A0A8J3S6K6_PLARO</name>